<keyword evidence="3" id="KW-1185">Reference proteome</keyword>
<dbReference type="Proteomes" id="UP000805614">
    <property type="component" value="Unassembled WGS sequence"/>
</dbReference>
<keyword evidence="1" id="KW-0472">Membrane</keyword>
<proteinExistence type="predicted"/>
<evidence type="ECO:0008006" key="4">
    <source>
        <dbReference type="Google" id="ProtNLM"/>
    </source>
</evidence>
<organism evidence="2 3">
    <name type="scientific">Actinomadura alba</name>
    <dbReference type="NCBI Taxonomy" id="406431"/>
    <lineage>
        <taxon>Bacteria</taxon>
        <taxon>Bacillati</taxon>
        <taxon>Actinomycetota</taxon>
        <taxon>Actinomycetes</taxon>
        <taxon>Streptosporangiales</taxon>
        <taxon>Thermomonosporaceae</taxon>
        <taxon>Actinomadura</taxon>
    </lineage>
</organism>
<dbReference type="RefSeq" id="WP_187242621.1">
    <property type="nucleotide sequence ID" value="NZ_BAAAOK010000006.1"/>
</dbReference>
<evidence type="ECO:0000256" key="1">
    <source>
        <dbReference type="SAM" id="Phobius"/>
    </source>
</evidence>
<evidence type="ECO:0000313" key="2">
    <source>
        <dbReference type="EMBL" id="MBC6465597.1"/>
    </source>
</evidence>
<name>A0ABR7LM93_9ACTN</name>
<accession>A0ABR7LM93</accession>
<sequence>MRQSGDPDDYGLPHVDIVVPDDARELGSEILAYRREERRQRRRRRWRRLTAPITRYGPAVPIIACALLIALVSGTVITVFGPDPAPRAPSDPVAQRPTALPGQVGGVLPDAEVAVPGHRKRLIDLRPAVLVIVPPGCGCETTIDELSRQTSTYRIGLYLVADRRDTDVSIEQSAKEMRKLAGAARHAVAIVARDDDALLAKTYRASGLTAVFVHADGVVEDVVRGLAPGQNLEKRLQSLQN</sequence>
<feature type="transmembrane region" description="Helical" evidence="1">
    <location>
        <begin position="53"/>
        <end position="80"/>
    </location>
</feature>
<dbReference type="EMBL" id="JABVEC010000005">
    <property type="protein sequence ID" value="MBC6465597.1"/>
    <property type="molecule type" value="Genomic_DNA"/>
</dbReference>
<keyword evidence="1" id="KW-0812">Transmembrane</keyword>
<protein>
    <recommendedName>
        <fullName evidence="4">Redoxin domain-containing protein</fullName>
    </recommendedName>
</protein>
<reference evidence="2 3" key="1">
    <citation type="submission" date="2020-06" db="EMBL/GenBank/DDBJ databases">
        <title>Actinomadura xiongansis sp. nov., isolated from soil of Baiyangdian.</title>
        <authorList>
            <person name="Zhang X."/>
        </authorList>
    </citation>
    <scope>NUCLEOTIDE SEQUENCE [LARGE SCALE GENOMIC DNA]</scope>
    <source>
        <strain evidence="2 3">HBUM206468</strain>
    </source>
</reference>
<keyword evidence="1" id="KW-1133">Transmembrane helix</keyword>
<comment type="caution">
    <text evidence="2">The sequence shown here is derived from an EMBL/GenBank/DDBJ whole genome shotgun (WGS) entry which is preliminary data.</text>
</comment>
<gene>
    <name evidence="2" type="ORF">HKK74_08825</name>
</gene>
<evidence type="ECO:0000313" key="3">
    <source>
        <dbReference type="Proteomes" id="UP000805614"/>
    </source>
</evidence>